<dbReference type="InterPro" id="IPR000569">
    <property type="entry name" value="HECT_dom"/>
</dbReference>
<feature type="region of interest" description="Disordered" evidence="6">
    <location>
        <begin position="19"/>
        <end position="39"/>
    </location>
</feature>
<dbReference type="STRING" id="50429.A0A2B4SM15"/>
<dbReference type="GO" id="GO:0061630">
    <property type="term" value="F:ubiquitin protein ligase activity"/>
    <property type="evidence" value="ECO:0007669"/>
    <property type="project" value="UniProtKB-EC"/>
</dbReference>
<dbReference type="PANTHER" id="PTHR45700:SF2">
    <property type="entry name" value="UBIQUITIN-PROTEIN LIGASE E3C"/>
    <property type="match status" value="1"/>
</dbReference>
<evidence type="ECO:0000256" key="2">
    <source>
        <dbReference type="ARBA" id="ARBA00012485"/>
    </source>
</evidence>
<keyword evidence="4 5" id="KW-0833">Ubl conjugation pathway</keyword>
<dbReference type="PROSITE" id="PS50096">
    <property type="entry name" value="IQ"/>
    <property type="match status" value="1"/>
</dbReference>
<dbReference type="SUPFAM" id="SSF56204">
    <property type="entry name" value="Hect, E3 ligase catalytic domain"/>
    <property type="match status" value="1"/>
</dbReference>
<dbReference type="PROSITE" id="PS50237">
    <property type="entry name" value="HECT"/>
    <property type="match status" value="1"/>
</dbReference>
<dbReference type="EMBL" id="LSMT01000055">
    <property type="protein sequence ID" value="PFX30113.1"/>
    <property type="molecule type" value="Genomic_DNA"/>
</dbReference>
<dbReference type="Pfam" id="PF00632">
    <property type="entry name" value="HECT"/>
    <property type="match status" value="1"/>
</dbReference>
<evidence type="ECO:0000256" key="1">
    <source>
        <dbReference type="ARBA" id="ARBA00000885"/>
    </source>
</evidence>
<evidence type="ECO:0000313" key="8">
    <source>
        <dbReference type="EMBL" id="PFX30113.1"/>
    </source>
</evidence>
<keyword evidence="3" id="KW-0808">Transferase</keyword>
<dbReference type="PANTHER" id="PTHR45700">
    <property type="entry name" value="UBIQUITIN-PROTEIN LIGASE E3C"/>
    <property type="match status" value="1"/>
</dbReference>
<dbReference type="EC" id="2.3.2.26" evidence="2"/>
<dbReference type="InterPro" id="IPR035983">
    <property type="entry name" value="Hect_E3_ubiquitin_ligase"/>
</dbReference>
<feature type="domain" description="HECT" evidence="7">
    <location>
        <begin position="753"/>
        <end position="1070"/>
    </location>
</feature>
<evidence type="ECO:0000256" key="6">
    <source>
        <dbReference type="SAM" id="MobiDB-lite"/>
    </source>
</evidence>
<dbReference type="Gene3D" id="3.30.2160.10">
    <property type="entry name" value="Hect, E3 ligase catalytic domain"/>
    <property type="match status" value="1"/>
</dbReference>
<organism evidence="8 9">
    <name type="scientific">Stylophora pistillata</name>
    <name type="common">Smooth cauliflower coral</name>
    <dbReference type="NCBI Taxonomy" id="50429"/>
    <lineage>
        <taxon>Eukaryota</taxon>
        <taxon>Metazoa</taxon>
        <taxon>Cnidaria</taxon>
        <taxon>Anthozoa</taxon>
        <taxon>Hexacorallia</taxon>
        <taxon>Scleractinia</taxon>
        <taxon>Astrocoeniina</taxon>
        <taxon>Pocilloporidae</taxon>
        <taxon>Stylophora</taxon>
    </lineage>
</organism>
<dbReference type="Gene3D" id="3.30.2410.10">
    <property type="entry name" value="Hect, E3 ligase catalytic domain"/>
    <property type="match status" value="1"/>
</dbReference>
<comment type="caution">
    <text evidence="8">The sequence shown here is derived from an EMBL/GenBank/DDBJ whole genome shotgun (WGS) entry which is preliminary data.</text>
</comment>
<protein>
    <recommendedName>
        <fullName evidence="2">HECT-type E3 ubiquitin transferase</fullName>
        <ecNumber evidence="2">2.3.2.26</ecNumber>
    </recommendedName>
</protein>
<accession>A0A2B4SM15</accession>
<dbReference type="GO" id="GO:0016874">
    <property type="term" value="F:ligase activity"/>
    <property type="evidence" value="ECO:0007669"/>
    <property type="project" value="UniProtKB-KW"/>
</dbReference>
<dbReference type="CDD" id="cd00078">
    <property type="entry name" value="HECTc"/>
    <property type="match status" value="1"/>
</dbReference>
<evidence type="ECO:0000256" key="5">
    <source>
        <dbReference type="PROSITE-ProRule" id="PRU00104"/>
    </source>
</evidence>
<dbReference type="FunFam" id="3.30.2410.10:FF:000011">
    <property type="entry name" value="Putative Ubiquitin-protein ligase E3C"/>
    <property type="match status" value="1"/>
</dbReference>
<keyword evidence="9" id="KW-1185">Reference proteome</keyword>
<dbReference type="CDD" id="cd23767">
    <property type="entry name" value="IQCD"/>
    <property type="match status" value="1"/>
</dbReference>
<evidence type="ECO:0000256" key="4">
    <source>
        <dbReference type="ARBA" id="ARBA00022786"/>
    </source>
</evidence>
<dbReference type="InterPro" id="IPR044611">
    <property type="entry name" value="E3A/B/C-like"/>
</dbReference>
<dbReference type="SMART" id="SM00119">
    <property type="entry name" value="HECTc"/>
    <property type="match status" value="1"/>
</dbReference>
<feature type="compositionally biased region" description="Acidic residues" evidence="6">
    <location>
        <begin position="393"/>
        <end position="406"/>
    </location>
</feature>
<dbReference type="OrthoDB" id="8068875at2759"/>
<dbReference type="FunFam" id="3.30.2160.10:FF:000002">
    <property type="entry name" value="Putative Ubiquitin-protein ligase E3C"/>
    <property type="match status" value="1"/>
</dbReference>
<reference evidence="9" key="1">
    <citation type="journal article" date="2017" name="bioRxiv">
        <title>Comparative analysis of the genomes of Stylophora pistillata and Acropora digitifera provides evidence for extensive differences between species of corals.</title>
        <authorList>
            <person name="Voolstra C.R."/>
            <person name="Li Y."/>
            <person name="Liew Y.J."/>
            <person name="Baumgarten S."/>
            <person name="Zoccola D."/>
            <person name="Flot J.-F."/>
            <person name="Tambutte S."/>
            <person name="Allemand D."/>
            <person name="Aranda M."/>
        </authorList>
    </citation>
    <scope>NUCLEOTIDE SEQUENCE [LARGE SCALE GENOMIC DNA]</scope>
</reference>
<dbReference type="Proteomes" id="UP000225706">
    <property type="component" value="Unassembled WGS sequence"/>
</dbReference>
<dbReference type="GO" id="GO:0000209">
    <property type="term" value="P:protein polyubiquitination"/>
    <property type="evidence" value="ECO:0007669"/>
    <property type="project" value="InterPro"/>
</dbReference>
<feature type="active site" description="Glycyl thioester intermediate" evidence="5">
    <location>
        <position position="1038"/>
    </location>
</feature>
<feature type="region of interest" description="Disordered" evidence="6">
    <location>
        <begin position="391"/>
        <end position="414"/>
    </location>
</feature>
<sequence>MYSMFLGVSSGINRRRHDNVEERSSLIQRTQAERQKREDLRRKTASAIIIQSFLRGERVRHQQYELQRISYDKAVSSIQGSKDTPTADAIRNLLRKLLFFHSDSKDTQRLIWICQFLLKNGTTVRQLQTNDHQIWLHQIKCLLLICSRLLETSMKDSKPVAIQLRMLEVFTSHDSYHNPTDPTRSRKDAAMVTVYLVRNGYFRYLRILLNARVPSSLEPSTVPPTQMAAAIRDLVLSPLHFSSQSSHGEESMFTANDRHVVLSALISDIFCPEMTEQIMCFLLPSMADQSARFPFSQLLETLLKLLTKADESGGTNTKITPTPWLLYGVLAFVDNHLGSSSDLSVVKCYIQVLQILLVQLPHPGSSSDLSVVKCYIQVLQILLVQLPHPVSQESDDEDESDSEMETDSSQSSLEGLKEKCLDILDSKEHVKTLESLLTRHKELAHEEEVIRALCNICHFLMSESRLPIHKTRILYTLALSPAFVRELWNNVQSVTVFTSTGKEIPLLDLITRGTDLSTQEASAITPLLSLLSSLLSSTLFSVHDNEFYGVEGQRSSFMPFSLKEIEHMSSVLCNVVIGIIEIIYPDTTPAFTGQYLAAMKSVGAKSALMKKDEFYPKGKWIKLLKDVTCLVRQLHSRDSRRQFCPEGHWLSHKVNIDPAQMKIDGFLNEEGTVEGVLEPGLSSSTARNMAILQHIPFVVPFKDRVKLLQRIVAKNRQDSQGELHNFLMGSAIDVTVNRNYIYRDAFDQLTEDKAPNLRQKLRVRMIKAQGLEEAGVDGGGIFREFLNQLLKAGFDPNIGFFKATHERLLYPNPEALYENMLVELPFASFFLCKLLSKHGTDVDIHHLESLDPEMYRNLLFLKNYSGNVEDLSLNFTVVNNDLGESQVVELKPGGRDIPVTNSNRISYIHLVADYRLNKQIHRHCVAFRAGLSDVINLDWLRMFDHNELQVLISGALVPVDLEDLKRNTNYSGGFTEDHPCMLSFWRVVSQFTDTQKRQLLKFVTSCSRPPLLGFKELHPPFCVHSAGPEDRLPSASTCMNLLKLPEYLDDETMKEKLLYAVESGAGFELS</sequence>
<name>A0A2B4SM15_STYPI</name>
<evidence type="ECO:0000259" key="7">
    <source>
        <dbReference type="PROSITE" id="PS50237"/>
    </source>
</evidence>
<keyword evidence="8" id="KW-0436">Ligase</keyword>
<gene>
    <name evidence="8" type="primary">Ube3c</name>
    <name evidence="8" type="ORF">AWC38_SpisGene5089</name>
</gene>
<proteinExistence type="predicted"/>
<dbReference type="Gene3D" id="3.90.1750.10">
    <property type="entry name" value="Hect, E3 ligase catalytic domains"/>
    <property type="match status" value="1"/>
</dbReference>
<evidence type="ECO:0000313" key="9">
    <source>
        <dbReference type="Proteomes" id="UP000225706"/>
    </source>
</evidence>
<dbReference type="AlphaFoldDB" id="A0A2B4SM15"/>
<evidence type="ECO:0000256" key="3">
    <source>
        <dbReference type="ARBA" id="ARBA00022679"/>
    </source>
</evidence>
<comment type="catalytic activity">
    <reaction evidence="1">
        <text>S-ubiquitinyl-[E2 ubiquitin-conjugating enzyme]-L-cysteine + [acceptor protein]-L-lysine = [E2 ubiquitin-conjugating enzyme]-L-cysteine + N(6)-ubiquitinyl-[acceptor protein]-L-lysine.</text>
        <dbReference type="EC" id="2.3.2.26"/>
    </reaction>
</comment>
<dbReference type="GO" id="GO:0006511">
    <property type="term" value="P:ubiquitin-dependent protein catabolic process"/>
    <property type="evidence" value="ECO:0007669"/>
    <property type="project" value="TreeGrafter"/>
</dbReference>